<dbReference type="FunFam" id="1.20.1640.10:FF:000001">
    <property type="entry name" value="Efflux pump membrane transporter"/>
    <property type="match status" value="1"/>
</dbReference>
<evidence type="ECO:0000256" key="6">
    <source>
        <dbReference type="ARBA" id="ARBA00022989"/>
    </source>
</evidence>
<evidence type="ECO:0000256" key="4">
    <source>
        <dbReference type="ARBA" id="ARBA00022519"/>
    </source>
</evidence>
<proteinExistence type="predicted"/>
<dbReference type="SUPFAM" id="SSF82714">
    <property type="entry name" value="Multidrug efflux transporter AcrB TolC docking domain, DN and DC subdomains"/>
    <property type="match status" value="2"/>
</dbReference>
<dbReference type="Gene3D" id="3.30.70.1430">
    <property type="entry name" value="Multidrug efflux transporter AcrB pore domain"/>
    <property type="match status" value="2"/>
</dbReference>
<feature type="transmembrane region" description="Helical" evidence="8">
    <location>
        <begin position="12"/>
        <end position="32"/>
    </location>
</feature>
<feature type="transmembrane region" description="Helical" evidence="8">
    <location>
        <begin position="363"/>
        <end position="384"/>
    </location>
</feature>
<feature type="transmembrane region" description="Helical" evidence="8">
    <location>
        <begin position="978"/>
        <end position="1005"/>
    </location>
</feature>
<keyword evidence="10" id="KW-1185">Reference proteome</keyword>
<feature type="transmembrane region" description="Helical" evidence="8">
    <location>
        <begin position="338"/>
        <end position="356"/>
    </location>
</feature>
<keyword evidence="3" id="KW-1003">Cell membrane</keyword>
<dbReference type="Gene3D" id="3.30.70.1440">
    <property type="entry name" value="Multidrug efflux transporter AcrB pore domain"/>
    <property type="match status" value="1"/>
</dbReference>
<dbReference type="Gene3D" id="1.20.1640.10">
    <property type="entry name" value="Multidrug efflux transporter AcrB transmembrane domain"/>
    <property type="match status" value="2"/>
</dbReference>
<dbReference type="RefSeq" id="WP_117001967.1">
    <property type="nucleotide sequence ID" value="NZ_BMJS01000008.1"/>
</dbReference>
<keyword evidence="4" id="KW-0997">Cell inner membrane</keyword>
<dbReference type="InterPro" id="IPR001036">
    <property type="entry name" value="Acrflvin-R"/>
</dbReference>
<evidence type="ECO:0000256" key="3">
    <source>
        <dbReference type="ARBA" id="ARBA00022475"/>
    </source>
</evidence>
<dbReference type="AlphaFoldDB" id="A0A8J2Z443"/>
<feature type="transmembrane region" description="Helical" evidence="8">
    <location>
        <begin position="526"/>
        <end position="546"/>
    </location>
</feature>
<dbReference type="SUPFAM" id="SSF82866">
    <property type="entry name" value="Multidrug efflux transporter AcrB transmembrane domain"/>
    <property type="match status" value="2"/>
</dbReference>
<reference evidence="9" key="1">
    <citation type="journal article" date="2014" name="Int. J. Syst. Evol. Microbiol.">
        <title>Complete genome sequence of Corynebacterium casei LMG S-19264T (=DSM 44701T), isolated from a smear-ripened cheese.</title>
        <authorList>
            <consortium name="US DOE Joint Genome Institute (JGI-PGF)"/>
            <person name="Walter F."/>
            <person name="Albersmeier A."/>
            <person name="Kalinowski J."/>
            <person name="Ruckert C."/>
        </authorList>
    </citation>
    <scope>NUCLEOTIDE SEQUENCE</scope>
    <source>
        <strain evidence="9">CGMCC 1.15758</strain>
    </source>
</reference>
<evidence type="ECO:0000256" key="1">
    <source>
        <dbReference type="ARBA" id="ARBA00004429"/>
    </source>
</evidence>
<dbReference type="Proteomes" id="UP000636949">
    <property type="component" value="Unassembled WGS sequence"/>
</dbReference>
<comment type="caution">
    <text evidence="9">The sequence shown here is derived from an EMBL/GenBank/DDBJ whole genome shotgun (WGS) entry which is preliminary data.</text>
</comment>
<feature type="transmembrane region" description="Helical" evidence="8">
    <location>
        <begin position="463"/>
        <end position="490"/>
    </location>
</feature>
<name>A0A8J2Z443_9GAMM</name>
<dbReference type="GO" id="GO:0042910">
    <property type="term" value="F:xenobiotic transmembrane transporter activity"/>
    <property type="evidence" value="ECO:0007669"/>
    <property type="project" value="TreeGrafter"/>
</dbReference>
<accession>A0A8J2Z443</accession>
<dbReference type="SUPFAM" id="SSF82693">
    <property type="entry name" value="Multidrug efflux transporter AcrB pore domain, PN1, PN2, PC1 and PC2 subdomains"/>
    <property type="match status" value="3"/>
</dbReference>
<feature type="transmembrane region" description="Helical" evidence="8">
    <location>
        <begin position="390"/>
        <end position="410"/>
    </location>
</feature>
<dbReference type="EMBL" id="BMJS01000008">
    <property type="protein sequence ID" value="GGF95280.1"/>
    <property type="molecule type" value="Genomic_DNA"/>
</dbReference>
<dbReference type="PRINTS" id="PR00702">
    <property type="entry name" value="ACRIFLAVINRP"/>
</dbReference>
<sequence>MKLSKICIERPVFAVVLSLMIIVLGIVGFSYLEIRYFPKIQQKIAQVSISYSGASPTLMKNDVTVPVEDALYNIDGLVKMTSTSSYGSSKINLTFADDADMTNVMGQVRDNISSIISQKLPADINAPSVTQGGVERPVVNLGVLDKNLTSAQIRDYVQKNIVPIFQSIPGMGAVWVYGASDYAMRIWLNPQKMAALGITVSDVQSTLNSNNISFSGGSVRGKYRNFSISSDTDLTTADQFKNLVVKDSGSAPVYLKDIAKVDLGNASLSDSPMLINGQNAISVQLRPTDNANPITVANLAKEELKRVAKQLPKGMEVKVVYDQSTFLQKSIADGYDTLLEAIILVMLVVFVFLGSIRAALIPILTIPVCVIGAFGVMLLCGFSINVVTLLAIILAIGLVVDDAIVVLENVHRHIEMGKKPFDAAVQGSAEIGFSVIAMTLTLAAVYAPIGFLSGFSATIFREFAFTLAGSVLISGFVALTLSPMMCAYILKSREKETKIEVWLEHIFDKLNAAYAKILNFVLKAKYWVVALLVALGVLCFMLFKVVPQSFIPKEDIGYFEATITSPPSAALDYTNYYMNMLSQRVYDNNPYILNNAEYVFSGNANNFVTMQPWGDKRKVSTQTIIDKLLAEAQQIPGIKVSMSVPDPVSFGPDADGSDVIIYLHNVGPIDHLVKAADSLTKKLMNYPGLNNVNNGLKFDNVVYNVKFQRELAANVGVDPQNIADTFSILMSGKHITDVKTDEKSYQVLVQMNLKDLSSFGSLSKIYVPSDSGLMVPLSNLIKVTPDVRQSSLFRYNRVNTAQISANISSGYSMSEVYNEINKLANQTKLDGAGVDFGGRMAAFISSSGTMFGLFALALIFIYLVLAAQFESFVDPFIILLTVPLSTVGALITMLMTGGDLNLFTNIGLITLVGLISKHGILITQFANENFKEGVSLIDAVKTGAITRLRPILMTTSAMVLGSIPLALAMGPGNVANNMIGWVIVGGLCFGTIFSLLIVPVAYVILSPLDHKKKKILKANKARLLQR</sequence>
<dbReference type="InterPro" id="IPR027463">
    <property type="entry name" value="AcrB_DN_DC_subdom"/>
</dbReference>
<feature type="transmembrane region" description="Helical" evidence="8">
    <location>
        <begin position="876"/>
        <end position="896"/>
    </location>
</feature>
<organism evidence="9 10">
    <name type="scientific">Cysteiniphilum litorale</name>
    <dbReference type="NCBI Taxonomy" id="2056700"/>
    <lineage>
        <taxon>Bacteria</taxon>
        <taxon>Pseudomonadati</taxon>
        <taxon>Pseudomonadota</taxon>
        <taxon>Gammaproteobacteria</taxon>
        <taxon>Thiotrichales</taxon>
        <taxon>Fastidiosibacteraceae</taxon>
        <taxon>Cysteiniphilum</taxon>
    </lineage>
</organism>
<dbReference type="PANTHER" id="PTHR32063:SF23">
    <property type="entry name" value="HAE1 FAMILY EFFLLUX PUMP PERMEASE COMPONENT"/>
    <property type="match status" value="1"/>
</dbReference>
<protein>
    <submittedName>
        <fullName evidence="9">Multidrug transporter AcrB</fullName>
    </submittedName>
</protein>
<keyword evidence="7 8" id="KW-0472">Membrane</keyword>
<keyword evidence="6 8" id="KW-1133">Transmembrane helix</keyword>
<dbReference type="GO" id="GO:0005886">
    <property type="term" value="C:plasma membrane"/>
    <property type="evidence" value="ECO:0007669"/>
    <property type="project" value="UniProtKB-SubCell"/>
</dbReference>
<feature type="transmembrane region" description="Helical" evidence="8">
    <location>
        <begin position="850"/>
        <end position="869"/>
    </location>
</feature>
<dbReference type="Pfam" id="PF00873">
    <property type="entry name" value="ACR_tran"/>
    <property type="match status" value="1"/>
</dbReference>
<dbReference type="PANTHER" id="PTHR32063">
    <property type="match status" value="1"/>
</dbReference>
<evidence type="ECO:0000313" key="10">
    <source>
        <dbReference type="Proteomes" id="UP000636949"/>
    </source>
</evidence>
<evidence type="ECO:0000256" key="2">
    <source>
        <dbReference type="ARBA" id="ARBA00022448"/>
    </source>
</evidence>
<gene>
    <name evidence="9" type="ORF">GCM10010995_10640</name>
</gene>
<keyword evidence="5 8" id="KW-0812">Transmembrane</keyword>
<feature type="transmembrane region" description="Helical" evidence="8">
    <location>
        <begin position="431"/>
        <end position="451"/>
    </location>
</feature>
<evidence type="ECO:0000256" key="5">
    <source>
        <dbReference type="ARBA" id="ARBA00022692"/>
    </source>
</evidence>
<evidence type="ECO:0000313" key="9">
    <source>
        <dbReference type="EMBL" id="GGF95280.1"/>
    </source>
</evidence>
<dbReference type="Gene3D" id="3.30.2090.10">
    <property type="entry name" value="Multidrug efflux transporter AcrB TolC docking domain, DN and DC subdomains"/>
    <property type="match status" value="2"/>
</dbReference>
<evidence type="ECO:0000256" key="7">
    <source>
        <dbReference type="ARBA" id="ARBA00023136"/>
    </source>
</evidence>
<feature type="transmembrane region" description="Helical" evidence="8">
    <location>
        <begin position="902"/>
        <end position="922"/>
    </location>
</feature>
<evidence type="ECO:0000256" key="8">
    <source>
        <dbReference type="SAM" id="Phobius"/>
    </source>
</evidence>
<reference evidence="9" key="2">
    <citation type="submission" date="2020-09" db="EMBL/GenBank/DDBJ databases">
        <authorList>
            <person name="Sun Q."/>
            <person name="Zhou Y."/>
        </authorList>
    </citation>
    <scope>NUCLEOTIDE SEQUENCE</scope>
    <source>
        <strain evidence="9">CGMCC 1.15758</strain>
    </source>
</reference>
<comment type="subcellular location">
    <subcellularLocation>
        <location evidence="1">Cell inner membrane</location>
        <topology evidence="1">Multi-pass membrane protein</topology>
    </subcellularLocation>
</comment>
<feature type="transmembrane region" description="Helical" evidence="8">
    <location>
        <begin position="951"/>
        <end position="972"/>
    </location>
</feature>
<dbReference type="Gene3D" id="3.30.70.1320">
    <property type="entry name" value="Multidrug efflux transporter AcrB pore domain like"/>
    <property type="match status" value="1"/>
</dbReference>
<keyword evidence="2" id="KW-0813">Transport</keyword>
<dbReference type="OrthoDB" id="5613295at2"/>